<keyword evidence="5" id="KW-1185">Reference proteome</keyword>
<dbReference type="PANTHER" id="PTHR43384:SF6">
    <property type="entry name" value="SEPTUM SITE-DETERMINING PROTEIN MIND HOMOLOG, CHLOROPLASTIC"/>
    <property type="match status" value="1"/>
</dbReference>
<dbReference type="InterPro" id="IPR027417">
    <property type="entry name" value="P-loop_NTPase"/>
</dbReference>
<evidence type="ECO:0000313" key="4">
    <source>
        <dbReference type="EMBL" id="PYE54784.1"/>
    </source>
</evidence>
<sequence length="241" mass="25963">MTSRVPPTLVLHSFVRGSGKTTLAARLAVLASRGARVALIEADLGAPSLQTLLHLDAPRFYLNDFLVGACRAADIMTPLQVVRSGTLFVGCVNDHPTEVARTARTRLSVEQLDRALSELRAELELDLIVLDAAAGLGEQSLPAIALADDLLLVMRLDQQDYQGTGVTADVARKLGVPSVRLLVNMVLPSYDERAIEARVSGTYDADTLVVPYAETPDTLDAALANLWVRLAPTLGRRERAE</sequence>
<organism evidence="4 5">
    <name type="scientific">Deinococcus yavapaiensis KR-236</name>
    <dbReference type="NCBI Taxonomy" id="694435"/>
    <lineage>
        <taxon>Bacteria</taxon>
        <taxon>Thermotogati</taxon>
        <taxon>Deinococcota</taxon>
        <taxon>Deinococci</taxon>
        <taxon>Deinococcales</taxon>
        <taxon>Deinococcaceae</taxon>
        <taxon>Deinococcus</taxon>
    </lineage>
</organism>
<evidence type="ECO:0000256" key="1">
    <source>
        <dbReference type="ARBA" id="ARBA00022741"/>
    </source>
</evidence>
<accession>A0A318SBW2</accession>
<evidence type="ECO:0000259" key="3">
    <source>
        <dbReference type="Pfam" id="PF01656"/>
    </source>
</evidence>
<dbReference type="Pfam" id="PF01656">
    <property type="entry name" value="CbiA"/>
    <property type="match status" value="1"/>
</dbReference>
<dbReference type="AlphaFoldDB" id="A0A318SBW2"/>
<dbReference type="GO" id="GO:0051782">
    <property type="term" value="P:negative regulation of cell division"/>
    <property type="evidence" value="ECO:0007669"/>
    <property type="project" value="TreeGrafter"/>
</dbReference>
<keyword evidence="2" id="KW-0067">ATP-binding</keyword>
<reference evidence="4 5" key="1">
    <citation type="submission" date="2018-06" db="EMBL/GenBank/DDBJ databases">
        <title>Genomic Encyclopedia of Type Strains, Phase IV (KMG-IV): sequencing the most valuable type-strain genomes for metagenomic binning, comparative biology and taxonomic classification.</title>
        <authorList>
            <person name="Goeker M."/>
        </authorList>
    </citation>
    <scope>NUCLEOTIDE SEQUENCE [LARGE SCALE GENOMIC DNA]</scope>
    <source>
        <strain evidence="4 5">DSM 18048</strain>
    </source>
</reference>
<dbReference type="EMBL" id="QJSX01000004">
    <property type="protein sequence ID" value="PYE54784.1"/>
    <property type="molecule type" value="Genomic_DNA"/>
</dbReference>
<dbReference type="Gene3D" id="3.40.50.300">
    <property type="entry name" value="P-loop containing nucleotide triphosphate hydrolases"/>
    <property type="match status" value="1"/>
</dbReference>
<keyword evidence="4" id="KW-0966">Cell projection</keyword>
<dbReference type="OrthoDB" id="9816297at2"/>
<dbReference type="GO" id="GO:0005829">
    <property type="term" value="C:cytosol"/>
    <property type="evidence" value="ECO:0007669"/>
    <property type="project" value="TreeGrafter"/>
</dbReference>
<protein>
    <submittedName>
        <fullName evidence="4">MinD-like ATPase involved in chromosome partitioning or flagellar assembly</fullName>
    </submittedName>
</protein>
<proteinExistence type="predicted"/>
<name>A0A318SBW2_9DEIO</name>
<evidence type="ECO:0000256" key="2">
    <source>
        <dbReference type="ARBA" id="ARBA00022840"/>
    </source>
</evidence>
<dbReference type="SUPFAM" id="SSF52540">
    <property type="entry name" value="P-loop containing nucleoside triphosphate hydrolases"/>
    <property type="match status" value="1"/>
</dbReference>
<dbReference type="InterPro" id="IPR002586">
    <property type="entry name" value="CobQ/CobB/MinD/ParA_Nub-bd_dom"/>
</dbReference>
<keyword evidence="4" id="KW-0969">Cilium</keyword>
<keyword evidence="4" id="KW-0282">Flagellum</keyword>
<dbReference type="GO" id="GO:0005524">
    <property type="term" value="F:ATP binding"/>
    <property type="evidence" value="ECO:0007669"/>
    <property type="project" value="UniProtKB-KW"/>
</dbReference>
<feature type="domain" description="CobQ/CobB/MinD/ParA nucleotide binding" evidence="3">
    <location>
        <begin position="17"/>
        <end position="160"/>
    </location>
</feature>
<gene>
    <name evidence="4" type="ORF">DES52_10454</name>
</gene>
<dbReference type="InterPro" id="IPR050625">
    <property type="entry name" value="ParA/MinD_ATPase"/>
</dbReference>
<dbReference type="GO" id="GO:0009898">
    <property type="term" value="C:cytoplasmic side of plasma membrane"/>
    <property type="evidence" value="ECO:0007669"/>
    <property type="project" value="TreeGrafter"/>
</dbReference>
<keyword evidence="1" id="KW-0547">Nucleotide-binding</keyword>
<dbReference type="Proteomes" id="UP000248326">
    <property type="component" value="Unassembled WGS sequence"/>
</dbReference>
<evidence type="ECO:0000313" key="5">
    <source>
        <dbReference type="Proteomes" id="UP000248326"/>
    </source>
</evidence>
<dbReference type="GO" id="GO:0016887">
    <property type="term" value="F:ATP hydrolysis activity"/>
    <property type="evidence" value="ECO:0007669"/>
    <property type="project" value="TreeGrafter"/>
</dbReference>
<comment type="caution">
    <text evidence="4">The sequence shown here is derived from an EMBL/GenBank/DDBJ whole genome shotgun (WGS) entry which is preliminary data.</text>
</comment>
<dbReference type="RefSeq" id="WP_110885909.1">
    <property type="nucleotide sequence ID" value="NZ_QJSX01000004.1"/>
</dbReference>
<dbReference type="PANTHER" id="PTHR43384">
    <property type="entry name" value="SEPTUM SITE-DETERMINING PROTEIN MIND HOMOLOG, CHLOROPLASTIC-RELATED"/>
    <property type="match status" value="1"/>
</dbReference>